<dbReference type="GO" id="GO:0005768">
    <property type="term" value="C:endosome"/>
    <property type="evidence" value="ECO:0007669"/>
    <property type="project" value="TreeGrafter"/>
</dbReference>
<dbReference type="GO" id="GO:0007032">
    <property type="term" value="P:endosome organization"/>
    <property type="evidence" value="ECO:0007669"/>
    <property type="project" value="TreeGrafter"/>
</dbReference>
<comment type="subcellular location">
    <subcellularLocation>
        <location evidence="1">Cell membrane</location>
    </subcellularLocation>
    <subcellularLocation>
        <location evidence="9">Membrane</location>
        <topology evidence="9">Peripheral membrane protein</topology>
    </subcellularLocation>
</comment>
<keyword evidence="5 9" id="KW-0547">Nucleotide-binding</keyword>
<evidence type="ECO:0000256" key="5">
    <source>
        <dbReference type="ARBA" id="ARBA00022741"/>
    </source>
</evidence>
<keyword evidence="3" id="KW-1003">Cell membrane</keyword>
<evidence type="ECO:0000256" key="9">
    <source>
        <dbReference type="RuleBase" id="RU367084"/>
    </source>
</evidence>
<evidence type="ECO:0000313" key="11">
    <source>
        <dbReference type="Proteomes" id="UP000887566"/>
    </source>
</evidence>
<evidence type="ECO:0000256" key="3">
    <source>
        <dbReference type="ARBA" id="ARBA00022475"/>
    </source>
</evidence>
<comment type="similarity">
    <text evidence="2 9">Belongs to the PI3/PI4-kinase family. Type II PI4K subfamily.</text>
</comment>
<dbReference type="GO" id="GO:0007030">
    <property type="term" value="P:Golgi organization"/>
    <property type="evidence" value="ECO:0007669"/>
    <property type="project" value="TreeGrafter"/>
</dbReference>
<evidence type="ECO:0000256" key="1">
    <source>
        <dbReference type="ARBA" id="ARBA00004236"/>
    </source>
</evidence>
<dbReference type="GO" id="GO:0046854">
    <property type="term" value="P:phosphatidylinositol phosphate biosynthetic process"/>
    <property type="evidence" value="ECO:0007669"/>
    <property type="project" value="UniProtKB-UniRule"/>
</dbReference>
<dbReference type="EC" id="2.7.1.67" evidence="9"/>
<evidence type="ECO:0000256" key="4">
    <source>
        <dbReference type="ARBA" id="ARBA00022679"/>
    </source>
</evidence>
<dbReference type="GO" id="GO:0005524">
    <property type="term" value="F:ATP binding"/>
    <property type="evidence" value="ECO:0007669"/>
    <property type="project" value="UniProtKB-UniRule"/>
</dbReference>
<dbReference type="InterPro" id="IPR039756">
    <property type="entry name" value="Lsb6/PI4K2"/>
</dbReference>
<keyword evidence="6 9" id="KW-0418">Kinase</keyword>
<organism evidence="11 12">
    <name type="scientific">Plectus sambesii</name>
    <dbReference type="NCBI Taxonomy" id="2011161"/>
    <lineage>
        <taxon>Eukaryota</taxon>
        <taxon>Metazoa</taxon>
        <taxon>Ecdysozoa</taxon>
        <taxon>Nematoda</taxon>
        <taxon>Chromadorea</taxon>
        <taxon>Plectida</taxon>
        <taxon>Plectina</taxon>
        <taxon>Plectoidea</taxon>
        <taxon>Plectidae</taxon>
        <taxon>Plectus</taxon>
    </lineage>
</organism>
<evidence type="ECO:0000256" key="8">
    <source>
        <dbReference type="ARBA" id="ARBA00023136"/>
    </source>
</evidence>
<reference evidence="12" key="1">
    <citation type="submission" date="2022-11" db="UniProtKB">
        <authorList>
            <consortium name="WormBaseParasite"/>
        </authorList>
    </citation>
    <scope>IDENTIFICATION</scope>
</reference>
<comment type="catalytic activity">
    <reaction evidence="9">
        <text>a 1,2-diacyl-sn-glycero-3-phospho-(1D-myo-inositol) + ATP = a 1,2-diacyl-sn-glycero-3-phospho-(1D-myo-inositol 4-phosphate) + ADP + H(+)</text>
        <dbReference type="Rhea" id="RHEA:19877"/>
        <dbReference type="ChEBI" id="CHEBI:15378"/>
        <dbReference type="ChEBI" id="CHEBI:30616"/>
        <dbReference type="ChEBI" id="CHEBI:57880"/>
        <dbReference type="ChEBI" id="CHEBI:58178"/>
        <dbReference type="ChEBI" id="CHEBI:456216"/>
        <dbReference type="EC" id="2.7.1.67"/>
    </reaction>
</comment>
<keyword evidence="4 9" id="KW-0808">Transferase</keyword>
<evidence type="ECO:0000259" key="10">
    <source>
        <dbReference type="PROSITE" id="PS50290"/>
    </source>
</evidence>
<name>A0A914VID1_9BILA</name>
<dbReference type="PANTHER" id="PTHR12865">
    <property type="entry name" value="PHOSPHATIDYLINOSITOL 4-KINASE TYPE-II"/>
    <property type="match status" value="1"/>
</dbReference>
<accession>A0A914VID1</accession>
<proteinExistence type="inferred from homology"/>
<dbReference type="GO" id="GO:0004430">
    <property type="term" value="F:1-phosphatidylinositol 4-kinase activity"/>
    <property type="evidence" value="ECO:0007669"/>
    <property type="project" value="UniProtKB-UniRule"/>
</dbReference>
<dbReference type="GO" id="GO:0005802">
    <property type="term" value="C:trans-Golgi network"/>
    <property type="evidence" value="ECO:0007669"/>
    <property type="project" value="TreeGrafter"/>
</dbReference>
<dbReference type="GO" id="GO:0005765">
    <property type="term" value="C:lysosomal membrane"/>
    <property type="evidence" value="ECO:0007669"/>
    <property type="project" value="TreeGrafter"/>
</dbReference>
<dbReference type="PROSITE" id="PS50290">
    <property type="entry name" value="PI3_4_KINASE_3"/>
    <property type="match status" value="1"/>
</dbReference>
<keyword evidence="11" id="KW-1185">Reference proteome</keyword>
<keyword evidence="7 9" id="KW-0067">ATP-binding</keyword>
<protein>
    <recommendedName>
        <fullName evidence="9">Phosphatidylinositol 4-kinase type 2</fullName>
        <ecNumber evidence="9">2.7.1.67</ecNumber>
    </recommendedName>
</protein>
<sequence length="127" mass="14897">MSFQGYLSEAGASLVDQKLQLNIVPKTRVVRLAAPTFNYSRLDRTKARTKQSIMDRYPHIGRRFNRIGLPPKLGSFQMFVNEYKDAEYWLRQWESQPEQAPPPATKKDFQLQFERMVVLDYIIRNTG</sequence>
<dbReference type="PANTHER" id="PTHR12865:SF1">
    <property type="entry name" value="PHOSPHATIDYLINOSITOL 4-KINASE TYPE 2"/>
    <property type="match status" value="1"/>
</dbReference>
<evidence type="ECO:0000256" key="7">
    <source>
        <dbReference type="ARBA" id="ARBA00022840"/>
    </source>
</evidence>
<dbReference type="AlphaFoldDB" id="A0A914VID1"/>
<feature type="domain" description="PI3K/PI4K catalytic" evidence="10">
    <location>
        <begin position="1"/>
        <end position="127"/>
    </location>
</feature>
<evidence type="ECO:0000313" key="12">
    <source>
        <dbReference type="WBParaSite" id="PSAMB.scaffold2064size45355.g16363.t1"/>
    </source>
</evidence>
<dbReference type="WBParaSite" id="PSAMB.scaffold2064size45355.g16363.t1">
    <property type="protein sequence ID" value="PSAMB.scaffold2064size45355.g16363.t1"/>
    <property type="gene ID" value="PSAMB.scaffold2064size45355.g16363"/>
</dbReference>
<dbReference type="InterPro" id="IPR000403">
    <property type="entry name" value="PI3/4_kinase_cat_dom"/>
</dbReference>
<evidence type="ECO:0000256" key="6">
    <source>
        <dbReference type="ARBA" id="ARBA00022777"/>
    </source>
</evidence>
<keyword evidence="8 9" id="KW-0472">Membrane</keyword>
<evidence type="ECO:0000256" key="2">
    <source>
        <dbReference type="ARBA" id="ARBA00008941"/>
    </source>
</evidence>
<dbReference type="Pfam" id="PF00454">
    <property type="entry name" value="PI3_PI4_kinase"/>
    <property type="match status" value="1"/>
</dbReference>
<dbReference type="GO" id="GO:0005886">
    <property type="term" value="C:plasma membrane"/>
    <property type="evidence" value="ECO:0007669"/>
    <property type="project" value="UniProtKB-SubCell"/>
</dbReference>
<dbReference type="Proteomes" id="UP000887566">
    <property type="component" value="Unplaced"/>
</dbReference>